<gene>
    <name evidence="1" type="ORF">EB796_006046</name>
</gene>
<evidence type="ECO:0000313" key="1">
    <source>
        <dbReference type="EMBL" id="KAF6035651.1"/>
    </source>
</evidence>
<proteinExistence type="predicted"/>
<protein>
    <submittedName>
        <fullName evidence="1">Uncharacterized protein</fullName>
    </submittedName>
</protein>
<accession>A0A7J7KCR8</accession>
<sequence length="86" mass="9604">MEKGCQFSVNAPLVCYTWLNVINGSEAESLLPVFCLFSVSNNSVSRSQAIEVKDTGDDAVISCSAEYRVYTEGEYNISESLYHIFY</sequence>
<dbReference type="EMBL" id="VXIV02000849">
    <property type="protein sequence ID" value="KAF6035651.1"/>
    <property type="molecule type" value="Genomic_DNA"/>
</dbReference>
<dbReference type="Proteomes" id="UP000593567">
    <property type="component" value="Unassembled WGS sequence"/>
</dbReference>
<keyword evidence="2" id="KW-1185">Reference proteome</keyword>
<comment type="caution">
    <text evidence="1">The sequence shown here is derived from an EMBL/GenBank/DDBJ whole genome shotgun (WGS) entry which is preliminary data.</text>
</comment>
<evidence type="ECO:0000313" key="2">
    <source>
        <dbReference type="Proteomes" id="UP000593567"/>
    </source>
</evidence>
<dbReference type="AlphaFoldDB" id="A0A7J7KCR8"/>
<name>A0A7J7KCR8_BUGNE</name>
<organism evidence="1 2">
    <name type="scientific">Bugula neritina</name>
    <name type="common">Brown bryozoan</name>
    <name type="synonym">Sertularia neritina</name>
    <dbReference type="NCBI Taxonomy" id="10212"/>
    <lineage>
        <taxon>Eukaryota</taxon>
        <taxon>Metazoa</taxon>
        <taxon>Spiralia</taxon>
        <taxon>Lophotrochozoa</taxon>
        <taxon>Bryozoa</taxon>
        <taxon>Gymnolaemata</taxon>
        <taxon>Cheilostomatida</taxon>
        <taxon>Flustrina</taxon>
        <taxon>Buguloidea</taxon>
        <taxon>Bugulidae</taxon>
        <taxon>Bugula</taxon>
    </lineage>
</organism>
<reference evidence="1" key="1">
    <citation type="submission" date="2020-06" db="EMBL/GenBank/DDBJ databases">
        <title>Draft genome of Bugula neritina, a colonial animal packing powerful symbionts and potential medicines.</title>
        <authorList>
            <person name="Rayko M."/>
        </authorList>
    </citation>
    <scope>NUCLEOTIDE SEQUENCE [LARGE SCALE GENOMIC DNA]</scope>
    <source>
        <strain evidence="1">Kwan_BN1</strain>
    </source>
</reference>